<dbReference type="PANTHER" id="PTHR36435">
    <property type="entry name" value="SLR1288 PROTEIN"/>
    <property type="match status" value="1"/>
</dbReference>
<dbReference type="RefSeq" id="WP_107974996.1">
    <property type="nucleotide sequence ID" value="NZ_BMEZ01000004.1"/>
</dbReference>
<dbReference type="EMBL" id="QBKN01000004">
    <property type="protein sequence ID" value="PTX50791.1"/>
    <property type="molecule type" value="Genomic_DNA"/>
</dbReference>
<evidence type="ECO:0000259" key="2">
    <source>
        <dbReference type="Pfam" id="PF02517"/>
    </source>
</evidence>
<feature type="transmembrane region" description="Helical" evidence="1">
    <location>
        <begin position="26"/>
        <end position="51"/>
    </location>
</feature>
<feature type="transmembrane region" description="Helical" evidence="1">
    <location>
        <begin position="241"/>
        <end position="266"/>
    </location>
</feature>
<feature type="transmembrane region" description="Helical" evidence="1">
    <location>
        <begin position="113"/>
        <end position="133"/>
    </location>
</feature>
<dbReference type="InterPro" id="IPR003675">
    <property type="entry name" value="Rce1/LyrA-like_dom"/>
</dbReference>
<gene>
    <name evidence="3" type="ORF">C8N44_104149</name>
</gene>
<evidence type="ECO:0000313" key="3">
    <source>
        <dbReference type="EMBL" id="PTX50791.1"/>
    </source>
</evidence>
<dbReference type="GO" id="GO:0080120">
    <property type="term" value="P:CAAX-box protein maturation"/>
    <property type="evidence" value="ECO:0007669"/>
    <property type="project" value="UniProtKB-ARBA"/>
</dbReference>
<sequence>MPKRDPYAPHRILVATADGQSALWRLALGVLLALAVTFGLGRSVFAIARLALDEQTYLSFTQTLSQADTPLTLLILLLSTGFLGIGTLVAAELLHRRSGVSLLGPLPLLKSQFLRVLVALVGLQLAITLLPPWPFASVLIPGLPLSTWLAFLPLTLVTLLLQTGAEELFFRGYLQSQLAARLHAPAIWMGVPSAFFAAAHYAPGLYGDSAMLVVLWAFLFGLAAADLTARSGSLGPAIALHFVNNFAAVAVTSMQGDMSALALYQLPFGPGDAEMLRAQLPIDLGALAVGWLAARLVLRA</sequence>
<reference evidence="3 4" key="1">
    <citation type="submission" date="2018-04" db="EMBL/GenBank/DDBJ databases">
        <title>Genomic Encyclopedia of Archaeal and Bacterial Type Strains, Phase II (KMG-II): from individual species to whole genera.</title>
        <authorList>
            <person name="Goeker M."/>
        </authorList>
    </citation>
    <scope>NUCLEOTIDE SEQUENCE [LARGE SCALE GENOMIC DNA]</scope>
    <source>
        <strain evidence="3 4">DSM 29329</strain>
    </source>
</reference>
<feature type="domain" description="CAAX prenyl protease 2/Lysostaphin resistance protein A-like" evidence="2">
    <location>
        <begin position="150"/>
        <end position="246"/>
    </location>
</feature>
<keyword evidence="1" id="KW-0812">Transmembrane</keyword>
<dbReference type="Pfam" id="PF02517">
    <property type="entry name" value="Rce1-like"/>
    <property type="match status" value="1"/>
</dbReference>
<dbReference type="OrthoDB" id="7171777at2"/>
<keyword evidence="1" id="KW-0472">Membrane</keyword>
<dbReference type="Proteomes" id="UP000244069">
    <property type="component" value="Unassembled WGS sequence"/>
</dbReference>
<dbReference type="AlphaFoldDB" id="A0A2T6B411"/>
<feature type="transmembrane region" description="Helical" evidence="1">
    <location>
        <begin position="209"/>
        <end position="229"/>
    </location>
</feature>
<proteinExistence type="predicted"/>
<dbReference type="PANTHER" id="PTHR36435:SF1">
    <property type="entry name" value="CAAX AMINO TERMINAL PROTEASE FAMILY PROTEIN"/>
    <property type="match status" value="1"/>
</dbReference>
<feature type="transmembrane region" description="Helical" evidence="1">
    <location>
        <begin position="182"/>
        <end position="203"/>
    </location>
</feature>
<feature type="transmembrane region" description="Helical" evidence="1">
    <location>
        <begin position="71"/>
        <end position="93"/>
    </location>
</feature>
<keyword evidence="4" id="KW-1185">Reference proteome</keyword>
<keyword evidence="1" id="KW-1133">Transmembrane helix</keyword>
<feature type="transmembrane region" description="Helical" evidence="1">
    <location>
        <begin position="139"/>
        <end position="161"/>
    </location>
</feature>
<accession>A0A2T6B411</accession>
<dbReference type="InterPro" id="IPR052710">
    <property type="entry name" value="CAAX_protease"/>
</dbReference>
<comment type="caution">
    <text evidence="3">The sequence shown here is derived from an EMBL/GenBank/DDBJ whole genome shotgun (WGS) entry which is preliminary data.</text>
</comment>
<feature type="transmembrane region" description="Helical" evidence="1">
    <location>
        <begin position="278"/>
        <end position="298"/>
    </location>
</feature>
<dbReference type="GO" id="GO:0004175">
    <property type="term" value="F:endopeptidase activity"/>
    <property type="evidence" value="ECO:0007669"/>
    <property type="project" value="UniProtKB-ARBA"/>
</dbReference>
<evidence type="ECO:0000313" key="4">
    <source>
        <dbReference type="Proteomes" id="UP000244069"/>
    </source>
</evidence>
<organism evidence="3 4">
    <name type="scientific">Allosediminivita pacifica</name>
    <dbReference type="NCBI Taxonomy" id="1267769"/>
    <lineage>
        <taxon>Bacteria</taxon>
        <taxon>Pseudomonadati</taxon>
        <taxon>Pseudomonadota</taxon>
        <taxon>Alphaproteobacteria</taxon>
        <taxon>Rhodobacterales</taxon>
        <taxon>Paracoccaceae</taxon>
        <taxon>Allosediminivita</taxon>
    </lineage>
</organism>
<name>A0A2T6B411_9RHOB</name>
<evidence type="ECO:0000256" key="1">
    <source>
        <dbReference type="SAM" id="Phobius"/>
    </source>
</evidence>
<protein>
    <recommendedName>
        <fullName evidence="2">CAAX prenyl protease 2/Lysostaphin resistance protein A-like domain-containing protein</fullName>
    </recommendedName>
</protein>